<protein>
    <recommendedName>
        <fullName evidence="3">LysR substrate-binding domain-containing protein</fullName>
    </recommendedName>
</protein>
<evidence type="ECO:0000313" key="2">
    <source>
        <dbReference type="Proteomes" id="UP000030907"/>
    </source>
</evidence>
<proteinExistence type="predicted"/>
<name>A0A0A7PE27_9SPHN</name>
<gene>
    <name evidence="1" type="ORF">SKP52_06320</name>
</gene>
<accession>A0A0A7PE27</accession>
<sequence>MLFDSSTRSLSLTVDGTAYCERGAHLLRALDDADEALEDVGRASGLLCISIPPFFTGPLIEVMRDHPPALAPAQPLHAFGRFPPLHIRLFTDFVAQTLAAHIVKR</sequence>
<dbReference type="HOGENOM" id="CLU_2234844_0_0_5"/>
<evidence type="ECO:0008006" key="3">
    <source>
        <dbReference type="Google" id="ProtNLM"/>
    </source>
</evidence>
<dbReference type="Proteomes" id="UP000030907">
    <property type="component" value="Chromosome"/>
</dbReference>
<organism evidence="1 2">
    <name type="scientific">Sphingopyxis fribergensis</name>
    <dbReference type="NCBI Taxonomy" id="1515612"/>
    <lineage>
        <taxon>Bacteria</taxon>
        <taxon>Pseudomonadati</taxon>
        <taxon>Pseudomonadota</taxon>
        <taxon>Alphaproteobacteria</taxon>
        <taxon>Sphingomonadales</taxon>
        <taxon>Sphingomonadaceae</taxon>
        <taxon>Sphingopyxis</taxon>
    </lineage>
</organism>
<dbReference type="AlphaFoldDB" id="A0A0A7PE27"/>
<evidence type="ECO:0000313" key="1">
    <source>
        <dbReference type="EMBL" id="AJA08189.1"/>
    </source>
</evidence>
<dbReference type="KEGG" id="sphk:SKP52_06320"/>
<dbReference type="EMBL" id="CP009122">
    <property type="protein sequence ID" value="AJA08189.1"/>
    <property type="molecule type" value="Genomic_DNA"/>
</dbReference>
<reference evidence="1 2" key="1">
    <citation type="journal article" date="2015" name="Int. J. Syst. Evol. Microbiol.">
        <title>Description of Sphingopyxis fribergensis sp. nov. - a soil bacterium with the ability to degrade styrene and phenylacetic acid.</title>
        <authorList>
            <person name="Oelschlagel M."/>
            <person name="Ruckert C."/>
            <person name="Kalinowski J."/>
            <person name="Schmidt G."/>
            <person name="Schlomann M."/>
            <person name="Tischler D."/>
        </authorList>
    </citation>
    <scope>NUCLEOTIDE SEQUENCE [LARGE SCALE GENOMIC DNA]</scope>
    <source>
        <strain evidence="1 2">Kp5.2</strain>
    </source>
</reference>
<keyword evidence="2" id="KW-1185">Reference proteome</keyword>